<keyword evidence="4" id="KW-0732">Signal</keyword>
<evidence type="ECO:0000256" key="2">
    <source>
        <dbReference type="ARBA" id="ARBA00032707"/>
    </source>
</evidence>
<dbReference type="KEGG" id="spsw:Sps_00907"/>
<dbReference type="Pfam" id="PF01569">
    <property type="entry name" value="PAP2"/>
    <property type="match status" value="1"/>
</dbReference>
<reference evidence="6 7" key="1">
    <citation type="submission" date="2016-03" db="EMBL/GenBank/DDBJ databases">
        <title>Complete genome sequence of Shewanella psychrophila WP2, a deep sea bacterium isolated from west Pacific sediment.</title>
        <authorList>
            <person name="Xu G."/>
            <person name="Jian H."/>
        </authorList>
    </citation>
    <scope>NUCLEOTIDE SEQUENCE [LARGE SCALE GENOMIC DNA]</scope>
    <source>
        <strain evidence="6 7">WP2</strain>
    </source>
</reference>
<feature type="domain" description="Phosphatidic acid phosphatase type 2/haloperoxidase" evidence="5">
    <location>
        <begin position="66"/>
        <end position="162"/>
    </location>
</feature>
<organism evidence="6 7">
    <name type="scientific">Shewanella psychrophila</name>
    <dbReference type="NCBI Taxonomy" id="225848"/>
    <lineage>
        <taxon>Bacteria</taxon>
        <taxon>Pseudomonadati</taxon>
        <taxon>Pseudomonadota</taxon>
        <taxon>Gammaproteobacteria</taxon>
        <taxon>Alteromonadales</taxon>
        <taxon>Shewanellaceae</taxon>
        <taxon>Shewanella</taxon>
    </lineage>
</organism>
<dbReference type="STRING" id="225848.Sps_00907"/>
<dbReference type="Gene3D" id="1.20.144.10">
    <property type="entry name" value="Phosphatidic acid phosphatase type 2/haloperoxidase"/>
    <property type="match status" value="1"/>
</dbReference>
<evidence type="ECO:0000313" key="7">
    <source>
        <dbReference type="Proteomes" id="UP000189545"/>
    </source>
</evidence>
<gene>
    <name evidence="6" type="ORF">Sps_00907</name>
</gene>
<evidence type="ECO:0000259" key="5">
    <source>
        <dbReference type="SMART" id="SM00014"/>
    </source>
</evidence>
<dbReference type="InterPro" id="IPR000326">
    <property type="entry name" value="PAP2/HPO"/>
</dbReference>
<evidence type="ECO:0000256" key="4">
    <source>
        <dbReference type="SAM" id="SignalP"/>
    </source>
</evidence>
<dbReference type="RefSeq" id="WP_149027215.1">
    <property type="nucleotide sequence ID" value="NZ_CP014782.1"/>
</dbReference>
<name>A0A1S6HKR3_9GAMM</name>
<proteinExistence type="predicted"/>
<evidence type="ECO:0000313" key="6">
    <source>
        <dbReference type="EMBL" id="AQS36099.1"/>
    </source>
</evidence>
<keyword evidence="7" id="KW-1185">Reference proteome</keyword>
<dbReference type="AlphaFoldDB" id="A0A1S6HKR3"/>
<dbReference type="EMBL" id="CP014782">
    <property type="protein sequence ID" value="AQS36099.1"/>
    <property type="molecule type" value="Genomic_DNA"/>
</dbReference>
<evidence type="ECO:0000256" key="1">
    <source>
        <dbReference type="ARBA" id="ARBA00012374"/>
    </source>
</evidence>
<dbReference type="PANTHER" id="PTHR14969">
    <property type="entry name" value="SPHINGOSINE-1-PHOSPHATE PHOSPHOHYDROLASE"/>
    <property type="match status" value="1"/>
</dbReference>
<dbReference type="SUPFAM" id="SSF48317">
    <property type="entry name" value="Acid phosphatase/Vanadium-dependent haloperoxidase"/>
    <property type="match status" value="1"/>
</dbReference>
<accession>A0A1S6HKR3</accession>
<dbReference type="SMART" id="SM00014">
    <property type="entry name" value="acidPPc"/>
    <property type="match status" value="1"/>
</dbReference>
<dbReference type="Proteomes" id="UP000189545">
    <property type="component" value="Chromosome"/>
</dbReference>
<evidence type="ECO:0000256" key="3">
    <source>
        <dbReference type="ARBA" id="ARBA00047594"/>
    </source>
</evidence>
<dbReference type="InterPro" id="IPR036938">
    <property type="entry name" value="PAP2/HPO_sf"/>
</dbReference>
<feature type="signal peptide" evidence="4">
    <location>
        <begin position="1"/>
        <end position="24"/>
    </location>
</feature>
<comment type="catalytic activity">
    <reaction evidence="3">
        <text>di-trans,octa-cis-undecaprenyl diphosphate + H2O = di-trans,octa-cis-undecaprenyl phosphate + phosphate + H(+)</text>
        <dbReference type="Rhea" id="RHEA:28094"/>
        <dbReference type="ChEBI" id="CHEBI:15377"/>
        <dbReference type="ChEBI" id="CHEBI:15378"/>
        <dbReference type="ChEBI" id="CHEBI:43474"/>
        <dbReference type="ChEBI" id="CHEBI:58405"/>
        <dbReference type="ChEBI" id="CHEBI:60392"/>
        <dbReference type="EC" id="3.6.1.27"/>
    </reaction>
</comment>
<dbReference type="GO" id="GO:0050380">
    <property type="term" value="F:undecaprenyl-diphosphatase activity"/>
    <property type="evidence" value="ECO:0007669"/>
    <property type="project" value="UniProtKB-EC"/>
</dbReference>
<dbReference type="PANTHER" id="PTHR14969:SF13">
    <property type="entry name" value="AT30094P"/>
    <property type="match status" value="1"/>
</dbReference>
<protein>
    <recommendedName>
        <fullName evidence="1">undecaprenyl-diphosphate phosphatase</fullName>
        <ecNumber evidence="1">3.6.1.27</ecNumber>
    </recommendedName>
    <alternativeName>
        <fullName evidence="2">Undecaprenyl pyrophosphate phosphatase</fullName>
    </alternativeName>
</protein>
<feature type="chain" id="PRO_5012865287" description="undecaprenyl-diphosphate phosphatase" evidence="4">
    <location>
        <begin position="25"/>
        <end position="433"/>
    </location>
</feature>
<dbReference type="OrthoDB" id="9773582at2"/>
<dbReference type="CDD" id="cd03394">
    <property type="entry name" value="PAP2_like_5"/>
    <property type="match status" value="1"/>
</dbReference>
<dbReference type="EC" id="3.6.1.27" evidence="1"/>
<sequence length="433" mass="47633">MTLFVKHTLAVATAASILSTSVMAKSEILQTNTGTISEIGDWMQIIIPAGAMAGSLAVGDTEGAWQLTKGLGTSASITHGLKFVYRKIRPDGTQPNSFPSGHTSAAFAGAAYLHHRYGDAWAVPAYGAAAFVGFSRVHANRHFMDDVMAGGAISVLTSLYFTDPYNQSDLMFVPSMTKDGFAVNASYVFGREKKPRPGYSNLRNSTDYRNSYSLFIGGSSTKRNLINDGVNNPFDLYNFGRDNEPNTYAASHFTFGISDNQYVNLSFTPYESRTQKEHREDVKFKNETYLAGNEIVTAYSVWNATADYMFELLPDSNWKLDVGAGLTTSLLSMRMDYVAGEHLTEASNFFIAPSVATEVGYQFTDKLSASIGLRLTASSSLNSQDIWSSIDYKFNNRWAASIVVGRFEQQVESKLISNDLVLDYSGFNVKYSF</sequence>